<reference evidence="1" key="1">
    <citation type="submission" date="2022-03" db="EMBL/GenBank/DDBJ databases">
        <authorList>
            <person name="Woo C.Y."/>
        </authorList>
    </citation>
    <scope>NUCLEOTIDE SEQUENCE</scope>
    <source>
        <strain evidence="1">CYS-01</strain>
    </source>
</reference>
<name>A0ABS9ZWJ9_9SPHI</name>
<keyword evidence="2" id="KW-1185">Reference proteome</keyword>
<sequence>MKQLFILVTVFLLGFSICRAQELPNLKAVKLNKSANYKTAEPTALKVSNYLFATSIERRNQQRIEAGNFLIRWMNGTTDYTFYVEDREMNLFGFDSDILLMYMAALTKFMLEHPQIKDKNEQTLGAVNIVLPYLNKESDKKRWPNLLWQLNDAYQQNKTAEFLKQIDR</sequence>
<dbReference type="RefSeq" id="WP_243361363.1">
    <property type="nucleotide sequence ID" value="NZ_JALGBH010000002.1"/>
</dbReference>
<dbReference type="EMBL" id="JALGBH010000002">
    <property type="protein sequence ID" value="MCJ0742679.1"/>
    <property type="molecule type" value="Genomic_DNA"/>
</dbReference>
<accession>A0ABS9ZWJ9</accession>
<proteinExistence type="predicted"/>
<evidence type="ECO:0000313" key="1">
    <source>
        <dbReference type="EMBL" id="MCJ0742679.1"/>
    </source>
</evidence>
<protein>
    <submittedName>
        <fullName evidence="1">Uncharacterized protein</fullName>
    </submittedName>
</protein>
<comment type="caution">
    <text evidence="1">The sequence shown here is derived from an EMBL/GenBank/DDBJ whole genome shotgun (WGS) entry which is preliminary data.</text>
</comment>
<organism evidence="1 2">
    <name type="scientific">Pedobacter montanisoli</name>
    <dbReference type="NCBI Taxonomy" id="2923277"/>
    <lineage>
        <taxon>Bacteria</taxon>
        <taxon>Pseudomonadati</taxon>
        <taxon>Bacteroidota</taxon>
        <taxon>Sphingobacteriia</taxon>
        <taxon>Sphingobacteriales</taxon>
        <taxon>Sphingobacteriaceae</taxon>
        <taxon>Pedobacter</taxon>
    </lineage>
</organism>
<gene>
    <name evidence="1" type="ORF">MMF97_08150</name>
</gene>
<dbReference type="Proteomes" id="UP001165460">
    <property type="component" value="Unassembled WGS sequence"/>
</dbReference>
<evidence type="ECO:0000313" key="2">
    <source>
        <dbReference type="Proteomes" id="UP001165460"/>
    </source>
</evidence>